<feature type="domain" description="DH" evidence="2">
    <location>
        <begin position="35"/>
        <end position="226"/>
    </location>
</feature>
<dbReference type="PANTHER" id="PTHR12673">
    <property type="entry name" value="FACIOGENITAL DYSPLASIA PROTEIN"/>
    <property type="match status" value="1"/>
</dbReference>
<dbReference type="Gene3D" id="2.30.29.30">
    <property type="entry name" value="Pleckstrin-homology domain (PH domain)/Phosphotyrosine-binding domain (PTB)"/>
    <property type="match status" value="1"/>
</dbReference>
<gene>
    <name evidence="3" type="ORF">BOX15_Mlig007985g2</name>
</gene>
<dbReference type="GO" id="GO:0005737">
    <property type="term" value="C:cytoplasm"/>
    <property type="evidence" value="ECO:0007669"/>
    <property type="project" value="TreeGrafter"/>
</dbReference>
<feature type="non-terminal residue" evidence="3">
    <location>
        <position position="1"/>
    </location>
</feature>
<proteinExistence type="predicted"/>
<evidence type="ECO:0000259" key="2">
    <source>
        <dbReference type="PROSITE" id="PS50010"/>
    </source>
</evidence>
<evidence type="ECO:0000313" key="3">
    <source>
        <dbReference type="EMBL" id="PAA75729.1"/>
    </source>
</evidence>
<feature type="compositionally biased region" description="Polar residues" evidence="1">
    <location>
        <begin position="1"/>
        <end position="16"/>
    </location>
</feature>
<keyword evidence="4" id="KW-1185">Reference proteome</keyword>
<dbReference type="Gene3D" id="1.20.900.10">
    <property type="entry name" value="Dbl homology (DH) domain"/>
    <property type="match status" value="1"/>
</dbReference>
<evidence type="ECO:0000256" key="1">
    <source>
        <dbReference type="SAM" id="MobiDB-lite"/>
    </source>
</evidence>
<dbReference type="OrthoDB" id="245697at2759"/>
<accession>A0A267FRR5</accession>
<comment type="caution">
    <text evidence="3">The sequence shown here is derived from an EMBL/GenBank/DDBJ whole genome shotgun (WGS) entry which is preliminary data.</text>
</comment>
<dbReference type="GO" id="GO:0035556">
    <property type="term" value="P:intracellular signal transduction"/>
    <property type="evidence" value="ECO:0007669"/>
    <property type="project" value="InterPro"/>
</dbReference>
<dbReference type="InterPro" id="IPR051092">
    <property type="entry name" value="FYVE_RhoGEF_PH"/>
</dbReference>
<protein>
    <recommendedName>
        <fullName evidence="2">DH domain-containing protein</fullName>
    </recommendedName>
</protein>
<dbReference type="InterPro" id="IPR035899">
    <property type="entry name" value="DBL_dom_sf"/>
</dbReference>
<dbReference type="Proteomes" id="UP000215902">
    <property type="component" value="Unassembled WGS sequence"/>
</dbReference>
<reference evidence="3 4" key="1">
    <citation type="submission" date="2017-06" db="EMBL/GenBank/DDBJ databases">
        <title>A platform for efficient transgenesis in Macrostomum lignano, a flatworm model organism for stem cell research.</title>
        <authorList>
            <person name="Berezikov E."/>
        </authorList>
    </citation>
    <scope>NUCLEOTIDE SEQUENCE [LARGE SCALE GENOMIC DNA]</scope>
    <source>
        <strain evidence="3">DV1</strain>
        <tissue evidence="3">Whole organism</tissue>
    </source>
</reference>
<dbReference type="InterPro" id="IPR001331">
    <property type="entry name" value="GDS_CDC24_CS"/>
</dbReference>
<dbReference type="SUPFAM" id="SSF48065">
    <property type="entry name" value="DBL homology domain (DH-domain)"/>
    <property type="match status" value="1"/>
</dbReference>
<evidence type="ECO:0000313" key="4">
    <source>
        <dbReference type="Proteomes" id="UP000215902"/>
    </source>
</evidence>
<dbReference type="Pfam" id="PF00621">
    <property type="entry name" value="RhoGEF"/>
    <property type="match status" value="1"/>
</dbReference>
<dbReference type="CDD" id="cd00160">
    <property type="entry name" value="RhoGEF"/>
    <property type="match status" value="1"/>
</dbReference>
<name>A0A267FRR5_9PLAT</name>
<dbReference type="STRING" id="282301.A0A267FRR5"/>
<dbReference type="PANTHER" id="PTHR12673:SF159">
    <property type="entry name" value="LD03170P"/>
    <property type="match status" value="1"/>
</dbReference>
<sequence>SLASTPTTRSRLQSLADSDAGNADTAADSPSLATRRARIASELLESEEKYLRYLRLLTRYFEAPLRLSEDLMPADAHAAVFGNLAQIVQLNRELLELLQRQRKQQSHRPESTSRDSIGAAHAFCQLAPYLKIYSVYARHHMRAQAILERQMAASSRLLGFVRRAESRPEVQMRLDALLIMPVQRVPRYELLLTQLLRCTPTGHPDYPTLQRSVAQVSEVARHINDTVRSQQSAEELLAVQRSLRSAPKLLAPGRTLVKRGQLKKVDRAGGQARERDVMLFTDILLYARPPPDSTCCSVFPCTTAGLNACLKTARPACSA</sequence>
<dbReference type="AlphaFoldDB" id="A0A267FRR5"/>
<dbReference type="InterPro" id="IPR000219">
    <property type="entry name" value="DH_dom"/>
</dbReference>
<dbReference type="GO" id="GO:0005085">
    <property type="term" value="F:guanyl-nucleotide exchange factor activity"/>
    <property type="evidence" value="ECO:0007669"/>
    <property type="project" value="InterPro"/>
</dbReference>
<dbReference type="SUPFAM" id="SSF50729">
    <property type="entry name" value="PH domain-like"/>
    <property type="match status" value="1"/>
</dbReference>
<feature type="region of interest" description="Disordered" evidence="1">
    <location>
        <begin position="1"/>
        <end position="31"/>
    </location>
</feature>
<organism evidence="3 4">
    <name type="scientific">Macrostomum lignano</name>
    <dbReference type="NCBI Taxonomy" id="282301"/>
    <lineage>
        <taxon>Eukaryota</taxon>
        <taxon>Metazoa</taxon>
        <taxon>Spiralia</taxon>
        <taxon>Lophotrochozoa</taxon>
        <taxon>Platyhelminthes</taxon>
        <taxon>Rhabditophora</taxon>
        <taxon>Macrostomorpha</taxon>
        <taxon>Macrostomida</taxon>
        <taxon>Macrostomidae</taxon>
        <taxon>Macrostomum</taxon>
    </lineage>
</organism>
<dbReference type="PROSITE" id="PS50010">
    <property type="entry name" value="DH_2"/>
    <property type="match status" value="1"/>
</dbReference>
<dbReference type="InterPro" id="IPR011993">
    <property type="entry name" value="PH-like_dom_sf"/>
</dbReference>
<dbReference type="PROSITE" id="PS00741">
    <property type="entry name" value="DH_1"/>
    <property type="match status" value="1"/>
</dbReference>
<dbReference type="EMBL" id="NIVC01000866">
    <property type="protein sequence ID" value="PAA75729.1"/>
    <property type="molecule type" value="Genomic_DNA"/>
</dbReference>
<dbReference type="SMART" id="SM00325">
    <property type="entry name" value="RhoGEF"/>
    <property type="match status" value="1"/>
</dbReference>